<dbReference type="CDD" id="cd01300">
    <property type="entry name" value="YtcJ_like"/>
    <property type="match status" value="1"/>
</dbReference>
<reference evidence="2" key="1">
    <citation type="submission" date="2020-02" db="EMBL/GenBank/DDBJ databases">
        <authorList>
            <person name="Meier V. D."/>
        </authorList>
    </citation>
    <scope>NUCLEOTIDE SEQUENCE</scope>
    <source>
        <strain evidence="2">AVDCRST_MAG83</strain>
    </source>
</reference>
<sequence>MKADLIVLARTVHTLDGGMRPVEAVAVRDGIITAVGSREDMDGWRSADTEVVDFGAGTLTPGLVDGHLHPVMALDTVRGCDLSGVQTIEQLREALHREAAAQGPGEWVFAWGLDPTVFGPVPLHRKVIDDVLGGRPCLVRVFDAHSALASSRALAAAGIDGPLTADADPGIVRDDTGAPTGLLLEWDAISAVTSALPEDNFATRRMRLKEFLRALSRAGLTAGHVMDLNKDSLELLAALERDGELPLRLYCAPWCMPGSTEADLGAIADLVQLSGRRWSVNAVKFFIDGTIDNGTAWLSYPDVNGESAAPFWPDPADYTKAVHYFASRGIRTATHAIGDAGITRALDTIASIASSAPAVIHRIEHIETASDEVIRRFAAAGVAASMQPTHCTHYTRADHSDNWSTRLGDERADQAWRCRDLREVGGTLVLGSDWPIAPFEPLPILADAQLRRRHDRPLEAAVGPAQALTPLQALEGYTTHAARAAGLSEITGSITVGKRADFTAFECDPLATPPETLAASRVLGTVVGGVVQFTDGLELAAPTIGGAP</sequence>
<evidence type="ECO:0000313" key="2">
    <source>
        <dbReference type="EMBL" id="CAA9209579.1"/>
    </source>
</evidence>
<dbReference type="PANTHER" id="PTHR22642">
    <property type="entry name" value="IMIDAZOLONEPROPIONASE"/>
    <property type="match status" value="1"/>
</dbReference>
<dbReference type="SUPFAM" id="SSF51556">
    <property type="entry name" value="Metallo-dependent hydrolases"/>
    <property type="match status" value="1"/>
</dbReference>
<dbReference type="SUPFAM" id="SSF51338">
    <property type="entry name" value="Composite domain of metallo-dependent hydrolases"/>
    <property type="match status" value="1"/>
</dbReference>
<dbReference type="EMBL" id="CADCTE010000001">
    <property type="protein sequence ID" value="CAA9209579.1"/>
    <property type="molecule type" value="Genomic_DNA"/>
</dbReference>
<name>A0A6J4GYM5_9MICC</name>
<dbReference type="InterPro" id="IPR032466">
    <property type="entry name" value="Metal_Hydrolase"/>
</dbReference>
<dbReference type="Pfam" id="PF07969">
    <property type="entry name" value="Amidohydro_3"/>
    <property type="match status" value="1"/>
</dbReference>
<gene>
    <name evidence="2" type="ORF">AVDCRST_MAG83-983</name>
</gene>
<dbReference type="RefSeq" id="WP_294563133.1">
    <property type="nucleotide sequence ID" value="NZ_CADCTE010000001.1"/>
</dbReference>
<protein>
    <recommendedName>
        <fullName evidence="1">Amidohydrolase 3 domain-containing protein</fullName>
    </recommendedName>
</protein>
<dbReference type="PANTHER" id="PTHR22642:SF2">
    <property type="entry name" value="PROTEIN LONG AFTER FAR-RED 3"/>
    <property type="match status" value="1"/>
</dbReference>
<dbReference type="InterPro" id="IPR033932">
    <property type="entry name" value="YtcJ-like"/>
</dbReference>
<feature type="domain" description="Amidohydrolase 3" evidence="1">
    <location>
        <begin position="50"/>
        <end position="531"/>
    </location>
</feature>
<dbReference type="Gene3D" id="3.20.20.140">
    <property type="entry name" value="Metal-dependent hydrolases"/>
    <property type="match status" value="1"/>
</dbReference>
<dbReference type="InterPro" id="IPR013108">
    <property type="entry name" value="Amidohydro_3"/>
</dbReference>
<accession>A0A6J4GYM5</accession>
<dbReference type="InterPro" id="IPR011059">
    <property type="entry name" value="Metal-dep_hydrolase_composite"/>
</dbReference>
<evidence type="ECO:0000259" key="1">
    <source>
        <dbReference type="Pfam" id="PF07969"/>
    </source>
</evidence>
<organism evidence="2">
    <name type="scientific">uncultured Arthrobacter sp</name>
    <dbReference type="NCBI Taxonomy" id="114050"/>
    <lineage>
        <taxon>Bacteria</taxon>
        <taxon>Bacillati</taxon>
        <taxon>Actinomycetota</taxon>
        <taxon>Actinomycetes</taxon>
        <taxon>Micrococcales</taxon>
        <taxon>Micrococcaceae</taxon>
        <taxon>Arthrobacter</taxon>
        <taxon>environmental samples</taxon>
    </lineage>
</organism>
<dbReference type="Gene3D" id="3.10.310.70">
    <property type="match status" value="1"/>
</dbReference>
<dbReference type="Gene3D" id="2.30.40.10">
    <property type="entry name" value="Urease, subunit C, domain 1"/>
    <property type="match status" value="1"/>
</dbReference>
<proteinExistence type="predicted"/>
<dbReference type="GO" id="GO:0016810">
    <property type="term" value="F:hydrolase activity, acting on carbon-nitrogen (but not peptide) bonds"/>
    <property type="evidence" value="ECO:0007669"/>
    <property type="project" value="InterPro"/>
</dbReference>
<dbReference type="AlphaFoldDB" id="A0A6J4GYM5"/>